<reference evidence="2" key="2">
    <citation type="submission" date="2011-02" db="EMBL/GenBank/DDBJ databases">
        <authorList>
            <person name="MacLean D."/>
        </authorList>
    </citation>
    <scope>NUCLEOTIDE SEQUENCE</scope>
</reference>
<protein>
    <submittedName>
        <fullName evidence="2">CHXC15</fullName>
    </submittedName>
    <submittedName>
        <fullName evidence="3">CHXC20</fullName>
    </submittedName>
</protein>
<accession>F0W1T0</accession>
<gene>
    <name evidence="2" type="primary">AlNc14C7G1010</name>
    <name evidence="3" type="synonym">AlNc14C302G10393</name>
    <name evidence="2" type="ORF">ALNC14_011520</name>
    <name evidence="3" type="ORF">ALNC14_116440</name>
</gene>
<evidence type="ECO:0000256" key="1">
    <source>
        <dbReference type="SAM" id="SignalP"/>
    </source>
</evidence>
<feature type="signal peptide" evidence="1">
    <location>
        <begin position="1"/>
        <end position="19"/>
    </location>
</feature>
<sequence length="439" mass="50455">MSISSVFCALTLAFQLLFSKTVQDKDASKLSGVFTVFVETDFGPAGCHDCIVRAVGITQIHLLESNAEFRLYRVEGHQDIANSYFWHCGTRTLCKAPLERSQSYWAVILRAMGHSRILHPAIAIESERSIYQWAYKLNSENLMTLGPFEQSTQHWPEFLTKQEVDNSLFFDKEEKLSPPWTTKSVRDRLQTKAMSHQGGVDVSLRRILIVDKEKEAVCMECFALHSIWLAIRTNYASLSIIENCKDTFCEDILPWNDKDCSKMNTIFPLHDQLMKSAHDSYRRHQKVAVAYNPKLASRDIRPVLDHIAMKRMSRKRYTGKLSKSAISYTGLEGSLDTKGLYCLTFSSHPRFRWICMKCMLVKTNNRPRLVINMSKHFSMVLTNSKEDHRCKHCEKVERLGPDECSKYLKEHTMKIEIISTVASLTVHRRADGNMLCIVP</sequence>
<feature type="chain" id="PRO_5007655391" evidence="1">
    <location>
        <begin position="20"/>
        <end position="439"/>
    </location>
</feature>
<evidence type="ECO:0000313" key="3">
    <source>
        <dbReference type="EMBL" id="CCA25500.1"/>
    </source>
</evidence>
<name>F0W1T0_9STRA</name>
<organism evidence="2">
    <name type="scientific">Albugo laibachii Nc14</name>
    <dbReference type="NCBI Taxonomy" id="890382"/>
    <lineage>
        <taxon>Eukaryota</taxon>
        <taxon>Sar</taxon>
        <taxon>Stramenopiles</taxon>
        <taxon>Oomycota</taxon>
        <taxon>Peronosporomycetes</taxon>
        <taxon>Albuginales</taxon>
        <taxon>Albuginaceae</taxon>
        <taxon>Albugo</taxon>
    </lineage>
</organism>
<reference evidence="2" key="1">
    <citation type="journal article" date="2011" name="PLoS Biol.">
        <title>Gene gain and loss during evolution of obligate parasitism in the white rust pathogen of Arabidopsis thaliana.</title>
        <authorList>
            <person name="Kemen E."/>
            <person name="Gardiner A."/>
            <person name="Schultz-Larsen T."/>
            <person name="Kemen A.C."/>
            <person name="Balmuth A.L."/>
            <person name="Robert-Seilaniantz A."/>
            <person name="Bailey K."/>
            <person name="Holub E."/>
            <person name="Studholme D.J."/>
            <person name="Maclean D."/>
            <person name="Jones J.D."/>
        </authorList>
    </citation>
    <scope>NUCLEOTIDE SEQUENCE</scope>
</reference>
<dbReference type="EMBL" id="FR824347">
    <property type="protein sequence ID" value="CCA25500.1"/>
    <property type="molecule type" value="Genomic_DNA"/>
</dbReference>
<proteinExistence type="predicted"/>
<dbReference type="EMBL" id="FR824052">
    <property type="protein sequence ID" value="CCA15009.1"/>
    <property type="molecule type" value="Genomic_DNA"/>
</dbReference>
<keyword evidence="1" id="KW-0732">Signal</keyword>
<dbReference type="HOGENOM" id="CLU_624718_0_0_1"/>
<dbReference type="AlphaFoldDB" id="F0W1T0"/>
<evidence type="ECO:0000313" key="2">
    <source>
        <dbReference type="EMBL" id="CCA15009.1"/>
    </source>
</evidence>